<comment type="caution">
    <text evidence="1">The sequence shown here is derived from an EMBL/GenBank/DDBJ whole genome shotgun (WGS) entry which is preliminary data.</text>
</comment>
<dbReference type="PANTHER" id="PTHR33221">
    <property type="entry name" value="WINGED HELIX-TURN-HELIX TRANSCRIPTIONAL REGULATOR, RRF2 FAMILY"/>
    <property type="match status" value="1"/>
</dbReference>
<dbReference type="SUPFAM" id="SSF46785">
    <property type="entry name" value="Winged helix' DNA-binding domain"/>
    <property type="match status" value="1"/>
</dbReference>
<evidence type="ECO:0000313" key="2">
    <source>
        <dbReference type="Proteomes" id="UP001403385"/>
    </source>
</evidence>
<keyword evidence="2" id="KW-1185">Reference proteome</keyword>
<proteinExistence type="predicted"/>
<dbReference type="RefSeq" id="WP_346819809.1">
    <property type="nucleotide sequence ID" value="NZ_JBDKWZ010000002.1"/>
</dbReference>
<name>A0AAW9S1M5_9BACT</name>
<sequence>MFSKACEYGIRAVIFIVARTEQGKRAGIKDICKEIEAPEPFTAKILQNLSRMGLVSSMKGPNGGFYVEPHQAQLKLIDVVKAIDGDKLFTGCGLGVKECSEDKPCPIHHQFKAIRNSLQEMLENISVRELTEDLSNGLVFLKK</sequence>
<dbReference type="InterPro" id="IPR000944">
    <property type="entry name" value="Tscrpt_reg_Rrf2"/>
</dbReference>
<dbReference type="AlphaFoldDB" id="A0AAW9S1M5"/>
<organism evidence="1 2">
    <name type="scientific">Rapidithrix thailandica</name>
    <dbReference type="NCBI Taxonomy" id="413964"/>
    <lineage>
        <taxon>Bacteria</taxon>
        <taxon>Pseudomonadati</taxon>
        <taxon>Bacteroidota</taxon>
        <taxon>Cytophagia</taxon>
        <taxon>Cytophagales</taxon>
        <taxon>Flammeovirgaceae</taxon>
        <taxon>Rapidithrix</taxon>
    </lineage>
</organism>
<dbReference type="GO" id="GO:0003700">
    <property type="term" value="F:DNA-binding transcription factor activity"/>
    <property type="evidence" value="ECO:0007669"/>
    <property type="project" value="TreeGrafter"/>
</dbReference>
<dbReference type="InterPro" id="IPR036390">
    <property type="entry name" value="WH_DNA-bd_sf"/>
</dbReference>
<evidence type="ECO:0000313" key="1">
    <source>
        <dbReference type="EMBL" id="MEN7547021.1"/>
    </source>
</evidence>
<dbReference type="PROSITE" id="PS51197">
    <property type="entry name" value="HTH_RRF2_2"/>
    <property type="match status" value="1"/>
</dbReference>
<dbReference type="Gene3D" id="1.10.10.10">
    <property type="entry name" value="Winged helix-like DNA-binding domain superfamily/Winged helix DNA-binding domain"/>
    <property type="match status" value="1"/>
</dbReference>
<protein>
    <submittedName>
        <fullName evidence="1">Rrf2 family transcriptional regulator</fullName>
    </submittedName>
</protein>
<dbReference type="GO" id="GO:0005829">
    <property type="term" value="C:cytosol"/>
    <property type="evidence" value="ECO:0007669"/>
    <property type="project" value="TreeGrafter"/>
</dbReference>
<dbReference type="NCBIfam" id="TIGR00738">
    <property type="entry name" value="rrf2_super"/>
    <property type="match status" value="1"/>
</dbReference>
<dbReference type="PANTHER" id="PTHR33221:SF13">
    <property type="entry name" value="TRANSCRIPTIONAL REGULATOR-RELATED"/>
    <property type="match status" value="1"/>
</dbReference>
<accession>A0AAW9S1M5</accession>
<dbReference type="InterPro" id="IPR036388">
    <property type="entry name" value="WH-like_DNA-bd_sf"/>
</dbReference>
<gene>
    <name evidence="1" type="ORF">AAG747_03830</name>
</gene>
<dbReference type="Pfam" id="PF02082">
    <property type="entry name" value="Rrf2"/>
    <property type="match status" value="1"/>
</dbReference>
<dbReference type="EMBL" id="JBDKWZ010000002">
    <property type="protein sequence ID" value="MEN7547021.1"/>
    <property type="molecule type" value="Genomic_DNA"/>
</dbReference>
<dbReference type="Proteomes" id="UP001403385">
    <property type="component" value="Unassembled WGS sequence"/>
</dbReference>
<reference evidence="1 2" key="1">
    <citation type="submission" date="2024-04" db="EMBL/GenBank/DDBJ databases">
        <title>Novel genus in family Flammeovirgaceae.</title>
        <authorList>
            <person name="Nguyen T.H."/>
            <person name="Vuong T.Q."/>
            <person name="Le H."/>
            <person name="Kim S.-G."/>
        </authorList>
    </citation>
    <scope>NUCLEOTIDE SEQUENCE [LARGE SCALE GENOMIC DNA]</scope>
    <source>
        <strain evidence="1 2">JCM 23209</strain>
    </source>
</reference>